<evidence type="ECO:0000256" key="6">
    <source>
        <dbReference type="ARBA" id="ARBA00023136"/>
    </source>
</evidence>
<evidence type="ECO:0008006" key="11">
    <source>
        <dbReference type="Google" id="ProtNLM"/>
    </source>
</evidence>
<protein>
    <recommendedName>
        <fullName evidence="11">Transmembrane protein</fullName>
    </recommendedName>
</protein>
<keyword evidence="4 8" id="KW-0812">Transmembrane</keyword>
<dbReference type="InterPro" id="IPR036259">
    <property type="entry name" value="MFS_trans_sf"/>
</dbReference>
<evidence type="ECO:0000256" key="1">
    <source>
        <dbReference type="ARBA" id="ARBA00004141"/>
    </source>
</evidence>
<comment type="caution">
    <text evidence="9">The sequence shown here is derived from an EMBL/GenBank/DDBJ whole genome shotgun (WGS) entry which is preliminary data.</text>
</comment>
<keyword evidence="5 8" id="KW-1133">Transmembrane helix</keyword>
<feature type="transmembrane region" description="Helical" evidence="8">
    <location>
        <begin position="514"/>
        <end position="537"/>
    </location>
</feature>
<evidence type="ECO:0000313" key="10">
    <source>
        <dbReference type="Proteomes" id="UP000794436"/>
    </source>
</evidence>
<evidence type="ECO:0000256" key="5">
    <source>
        <dbReference type="ARBA" id="ARBA00022989"/>
    </source>
</evidence>
<dbReference type="EMBL" id="SPLM01000072">
    <property type="protein sequence ID" value="TMW63305.1"/>
    <property type="molecule type" value="Genomic_DNA"/>
</dbReference>
<feature type="transmembrane region" description="Helical" evidence="8">
    <location>
        <begin position="471"/>
        <end position="493"/>
    </location>
</feature>
<feature type="transmembrane region" description="Helical" evidence="8">
    <location>
        <begin position="296"/>
        <end position="315"/>
    </location>
</feature>
<feature type="transmembrane region" description="Helical" evidence="8">
    <location>
        <begin position="335"/>
        <end position="355"/>
    </location>
</feature>
<keyword evidence="10" id="KW-1185">Reference proteome</keyword>
<organism evidence="9 10">
    <name type="scientific">Pythium oligandrum</name>
    <name type="common">Mycoparasitic fungus</name>
    <dbReference type="NCBI Taxonomy" id="41045"/>
    <lineage>
        <taxon>Eukaryota</taxon>
        <taxon>Sar</taxon>
        <taxon>Stramenopiles</taxon>
        <taxon>Oomycota</taxon>
        <taxon>Peronosporomycetes</taxon>
        <taxon>Pythiales</taxon>
        <taxon>Pythiaceae</taxon>
        <taxon>Pythium</taxon>
    </lineage>
</organism>
<feature type="transmembrane region" description="Helical" evidence="8">
    <location>
        <begin position="171"/>
        <end position="195"/>
    </location>
</feature>
<dbReference type="Proteomes" id="UP000794436">
    <property type="component" value="Unassembled WGS sequence"/>
</dbReference>
<feature type="transmembrane region" description="Helical" evidence="8">
    <location>
        <begin position="224"/>
        <end position="244"/>
    </location>
</feature>
<evidence type="ECO:0000256" key="2">
    <source>
        <dbReference type="ARBA" id="ARBA00007015"/>
    </source>
</evidence>
<feature type="transmembrane region" description="Helical" evidence="8">
    <location>
        <begin position="72"/>
        <end position="91"/>
    </location>
</feature>
<feature type="transmembrane region" description="Helical" evidence="8">
    <location>
        <begin position="111"/>
        <end position="130"/>
    </location>
</feature>
<dbReference type="PANTHER" id="PTHR31585:SF5">
    <property type="entry name" value="RNA-BINDING S4 DOMAIN-CONTAINING PROTEIN"/>
    <property type="match status" value="1"/>
</dbReference>
<feature type="transmembrane region" description="Helical" evidence="8">
    <location>
        <begin position="362"/>
        <end position="384"/>
    </location>
</feature>
<comment type="subcellular location">
    <subcellularLocation>
        <location evidence="1">Membrane</location>
        <topology evidence="1">Multi-pass membrane protein</topology>
    </subcellularLocation>
</comment>
<proteinExistence type="inferred from homology"/>
<sequence>MEGKKFSPPPMLQAGDPPPRGFDPFKSPESIDTLVDTAGFGVAGEMQYDPSLYGSLRPGECPKFFSMECSGLLGATFSSVFSIYALLNLTAPLLASVLSPQEQLSVQRFTELPFCIAILIGLLSDCVPIFGLRRKAYVLIGLALNAIAIVVIAIVASNMETHNVPGNKKRISSVVVVAIMIALSGVGCMFVNICVQARIVELSQREPLAIRGAIQSDYLIVRRVSTYITFIFTYFSVGTVPMAPNLALSTGLFISAGISLLPLPLIIFYWQEDYQSLSMTLAARSRICWKILQQKAVWRTFVFICFFVLFLNIRFTTPAVTVLVWAGAAKDNGFVTRTISEVMALIGVLLWRYVFLNRSWRWFFLLVPVLTVVPGIIVSALVSYDVVRDRYFYRAMMALSSIGDGIAVVSNLIPITEIVQEGSEGVMMAIVSTLQRLFSIFDNTNANGIFRANNFYNPADIMLDDTHARNAIFGTLMINYVLNACAAFGLLFLPRQKLDAQHMRMYGGFTKIASSAMVMVGVALLFYSIFLNVLTFIPSTACSPIVGGSGC</sequence>
<dbReference type="AlphaFoldDB" id="A0A8K1CIF4"/>
<accession>A0A8K1CIF4</accession>
<dbReference type="InterPro" id="IPR039309">
    <property type="entry name" value="BT1"/>
</dbReference>
<keyword evidence="3" id="KW-0813">Transport</keyword>
<evidence type="ECO:0000256" key="8">
    <source>
        <dbReference type="SAM" id="Phobius"/>
    </source>
</evidence>
<evidence type="ECO:0000256" key="3">
    <source>
        <dbReference type="ARBA" id="ARBA00022448"/>
    </source>
</evidence>
<dbReference type="PANTHER" id="PTHR31585">
    <property type="entry name" value="FOLATE-BIOPTERIN TRANSPORTER 1, CHLOROPLASTIC"/>
    <property type="match status" value="1"/>
</dbReference>
<comment type="similarity">
    <text evidence="2">Belongs to the major facilitator superfamily. Folate-biopterin transporter (TC 2.A.71) family.</text>
</comment>
<keyword evidence="6 8" id="KW-0472">Membrane</keyword>
<feature type="transmembrane region" description="Helical" evidence="8">
    <location>
        <begin position="137"/>
        <end position="159"/>
    </location>
</feature>
<name>A0A8K1CIF4_PYTOL</name>
<dbReference type="SUPFAM" id="SSF103473">
    <property type="entry name" value="MFS general substrate transporter"/>
    <property type="match status" value="1"/>
</dbReference>
<feature type="compositionally biased region" description="Pro residues" evidence="7">
    <location>
        <begin position="7"/>
        <end position="21"/>
    </location>
</feature>
<reference evidence="9" key="1">
    <citation type="submission" date="2019-03" db="EMBL/GenBank/DDBJ databases">
        <title>Long read genome sequence of the mycoparasitic Pythium oligandrum ATCC 38472 isolated from sugarbeet rhizosphere.</title>
        <authorList>
            <person name="Gaulin E."/>
        </authorList>
    </citation>
    <scope>NUCLEOTIDE SEQUENCE</scope>
    <source>
        <strain evidence="9">ATCC 38472_TT</strain>
    </source>
</reference>
<evidence type="ECO:0000313" key="9">
    <source>
        <dbReference type="EMBL" id="TMW63305.1"/>
    </source>
</evidence>
<evidence type="ECO:0000256" key="4">
    <source>
        <dbReference type="ARBA" id="ARBA00022692"/>
    </source>
</evidence>
<gene>
    <name evidence="9" type="ORF">Poli38472_002246</name>
</gene>
<dbReference type="OrthoDB" id="754047at2759"/>
<feature type="transmembrane region" description="Helical" evidence="8">
    <location>
        <begin position="250"/>
        <end position="270"/>
    </location>
</feature>
<dbReference type="Pfam" id="PF03092">
    <property type="entry name" value="BT1"/>
    <property type="match status" value="1"/>
</dbReference>
<dbReference type="GO" id="GO:0016020">
    <property type="term" value="C:membrane"/>
    <property type="evidence" value="ECO:0007669"/>
    <property type="project" value="UniProtKB-SubCell"/>
</dbReference>
<feature type="region of interest" description="Disordered" evidence="7">
    <location>
        <begin position="1"/>
        <end position="26"/>
    </location>
</feature>
<evidence type="ECO:0000256" key="7">
    <source>
        <dbReference type="SAM" id="MobiDB-lite"/>
    </source>
</evidence>